<dbReference type="InterPro" id="IPR000644">
    <property type="entry name" value="CBS_dom"/>
</dbReference>
<dbReference type="InterPro" id="IPR050486">
    <property type="entry name" value="Mannose-1P_guanyltransferase"/>
</dbReference>
<dbReference type="Proteomes" id="UP001501352">
    <property type="component" value="Unassembled WGS sequence"/>
</dbReference>
<keyword evidence="4" id="KW-1185">Reference proteome</keyword>
<dbReference type="CDD" id="cd04607">
    <property type="entry name" value="CBS_pair_NTP_transferase_assoc"/>
    <property type="match status" value="1"/>
</dbReference>
<evidence type="ECO:0000259" key="2">
    <source>
        <dbReference type="PROSITE" id="PS51371"/>
    </source>
</evidence>
<dbReference type="Gene3D" id="3.90.550.10">
    <property type="entry name" value="Spore Coat Polysaccharide Biosynthesis Protein SpsA, Chain A"/>
    <property type="match status" value="1"/>
</dbReference>
<keyword evidence="1" id="KW-0129">CBS domain</keyword>
<evidence type="ECO:0000313" key="4">
    <source>
        <dbReference type="Proteomes" id="UP001501352"/>
    </source>
</evidence>
<reference evidence="3 4" key="1">
    <citation type="journal article" date="2019" name="Int. J. Syst. Evol. Microbiol.">
        <title>The Global Catalogue of Microorganisms (GCM) 10K type strain sequencing project: providing services to taxonomists for standard genome sequencing and annotation.</title>
        <authorList>
            <consortium name="The Broad Institute Genomics Platform"/>
            <consortium name="The Broad Institute Genome Sequencing Center for Infectious Disease"/>
            <person name="Wu L."/>
            <person name="Ma J."/>
        </authorList>
    </citation>
    <scope>NUCLEOTIDE SEQUENCE [LARGE SCALE GENOMIC DNA]</scope>
    <source>
        <strain evidence="3 4">JCM 12928</strain>
    </source>
</reference>
<dbReference type="PANTHER" id="PTHR22572">
    <property type="entry name" value="SUGAR-1-PHOSPHATE GUANYL TRANSFERASE"/>
    <property type="match status" value="1"/>
</dbReference>
<proteinExistence type="predicted"/>
<comment type="caution">
    <text evidence="3">The sequence shown here is derived from an EMBL/GenBank/DDBJ whole genome shotgun (WGS) entry which is preliminary data.</text>
</comment>
<accession>A0ABN1GGW8</accession>
<dbReference type="CDD" id="cd06426">
    <property type="entry name" value="NTP_transferase_like_2"/>
    <property type="match status" value="1"/>
</dbReference>
<evidence type="ECO:0000256" key="1">
    <source>
        <dbReference type="PROSITE-ProRule" id="PRU00703"/>
    </source>
</evidence>
<name>A0ABN1GGW8_9CAUL</name>
<dbReference type="SMART" id="SM00116">
    <property type="entry name" value="CBS"/>
    <property type="match status" value="2"/>
</dbReference>
<feature type="domain" description="CBS" evidence="2">
    <location>
        <begin position="67"/>
        <end position="123"/>
    </location>
</feature>
<dbReference type="RefSeq" id="WP_343789190.1">
    <property type="nucleotide sequence ID" value="NZ_BAAAGA010000001.1"/>
</dbReference>
<protein>
    <submittedName>
        <fullName evidence="3">Nucleotidyltransferase family protein</fullName>
    </submittedName>
</protein>
<dbReference type="EMBL" id="BAAAGA010000001">
    <property type="protein sequence ID" value="GAA0611241.1"/>
    <property type="molecule type" value="Genomic_DNA"/>
</dbReference>
<gene>
    <name evidence="3" type="ORF">GCM10009422_02650</name>
</gene>
<dbReference type="Gene3D" id="3.10.580.10">
    <property type="entry name" value="CBS-domain"/>
    <property type="match status" value="1"/>
</dbReference>
<dbReference type="SUPFAM" id="SSF54631">
    <property type="entry name" value="CBS-domain pair"/>
    <property type="match status" value="1"/>
</dbReference>
<dbReference type="SUPFAM" id="SSF53448">
    <property type="entry name" value="Nucleotide-diphospho-sugar transferases"/>
    <property type="match status" value="1"/>
</dbReference>
<dbReference type="Pfam" id="PF00483">
    <property type="entry name" value="NTP_transferase"/>
    <property type="match status" value="1"/>
</dbReference>
<feature type="domain" description="CBS" evidence="2">
    <location>
        <begin position="2"/>
        <end position="59"/>
    </location>
</feature>
<dbReference type="InterPro" id="IPR005835">
    <property type="entry name" value="NTP_transferase_dom"/>
</dbReference>
<organism evidence="3 4">
    <name type="scientific">Brevundimonas kwangchunensis</name>
    <dbReference type="NCBI Taxonomy" id="322163"/>
    <lineage>
        <taxon>Bacteria</taxon>
        <taxon>Pseudomonadati</taxon>
        <taxon>Pseudomonadota</taxon>
        <taxon>Alphaproteobacteria</taxon>
        <taxon>Caulobacterales</taxon>
        <taxon>Caulobacteraceae</taxon>
        <taxon>Brevundimonas</taxon>
    </lineage>
</organism>
<dbReference type="InterPro" id="IPR046342">
    <property type="entry name" value="CBS_dom_sf"/>
</dbReference>
<dbReference type="PROSITE" id="PS51371">
    <property type="entry name" value="CBS"/>
    <property type="match status" value="2"/>
</dbReference>
<dbReference type="Pfam" id="PF00571">
    <property type="entry name" value="CBS"/>
    <property type="match status" value="2"/>
</dbReference>
<sequence>MMRPWEQALIGPGANYRDALKAIDATGKGMALIVDDDRRLLGVLSDGDLRRALIRGAGLEDRAIEGANREPVCIDQHQDRAATLTLLRAHSLRQLPVLDEDRRVVGLTTISDFLNIPVRTNPVVIMAGGKGERLAELTRNTPKPMLKVGPRPILDTIVGSLAAQGFRHFWLAVNYKADQIERHFGDGSHLGLRIGYLREDKPLGTCGALSLLPPQSEPLVVTNGDVLTQVDYGHVLDSHLEAGTTATVVVRDYQMQVPFGVVNAEDGRILRIDEKPTQSYTISAGSYVLSPLALGLIPADTYYDMPSLVADMIAKGIPVRQQRAEGYWMDIGRPPDYAQANADFGAVFEA</sequence>
<dbReference type="InterPro" id="IPR029044">
    <property type="entry name" value="Nucleotide-diphossugar_trans"/>
</dbReference>
<evidence type="ECO:0000313" key="3">
    <source>
        <dbReference type="EMBL" id="GAA0611241.1"/>
    </source>
</evidence>